<dbReference type="InParanoid" id="A0A165H0Y0"/>
<keyword evidence="1" id="KW-0472">Membrane</keyword>
<reference evidence="2 3" key="1">
    <citation type="journal article" date="2016" name="Fungal Biol.">
        <title>The genome of Xylona heveae provides a window into fungal endophytism.</title>
        <authorList>
            <person name="Gazis R."/>
            <person name="Kuo A."/>
            <person name="Riley R."/>
            <person name="LaButti K."/>
            <person name="Lipzen A."/>
            <person name="Lin J."/>
            <person name="Amirebrahimi M."/>
            <person name="Hesse C.N."/>
            <person name="Spatafora J.W."/>
            <person name="Henrissat B."/>
            <person name="Hainaut M."/>
            <person name="Grigoriev I.V."/>
            <person name="Hibbett D.S."/>
        </authorList>
    </citation>
    <scope>NUCLEOTIDE SEQUENCE [LARGE SCALE GENOMIC DNA]</scope>
    <source>
        <strain evidence="2 3">TC161</strain>
    </source>
</reference>
<keyword evidence="3" id="KW-1185">Reference proteome</keyword>
<dbReference type="GeneID" id="28894286"/>
<dbReference type="EMBL" id="KV407458">
    <property type="protein sequence ID" value="KZF22848.1"/>
    <property type="molecule type" value="Genomic_DNA"/>
</dbReference>
<dbReference type="RefSeq" id="XP_018188403.1">
    <property type="nucleotide sequence ID" value="XM_018329149.1"/>
</dbReference>
<sequence>MACHHDRTGGVSSSFYAFISSVTQHPGIVWSFQCIVIPMHVNLFGNVRHYATQERFIHVHLFHNIFVRSMMASSVLLHVTFPFFFPCLHYHDFLFALSFFDDSMFTHVFTIPQPYISGLVYTFFSAVIIVFYCCTSAAYIIPFIQSLASINLILLLSFSCSSPTIKVPVLHLLLTLPLPWLL</sequence>
<evidence type="ECO:0000313" key="2">
    <source>
        <dbReference type="EMBL" id="KZF22848.1"/>
    </source>
</evidence>
<keyword evidence="1" id="KW-1133">Transmembrane helix</keyword>
<evidence type="ECO:0000256" key="1">
    <source>
        <dbReference type="SAM" id="Phobius"/>
    </source>
</evidence>
<protein>
    <submittedName>
        <fullName evidence="2">Uncharacterized protein</fullName>
    </submittedName>
</protein>
<gene>
    <name evidence="2" type="ORF">L228DRAFT_137830</name>
</gene>
<feature type="transmembrane region" description="Helical" evidence="1">
    <location>
        <begin position="120"/>
        <end position="141"/>
    </location>
</feature>
<accession>A0A165H0Y0</accession>
<organism evidence="2 3">
    <name type="scientific">Xylona heveae (strain CBS 132557 / TC161)</name>
    <dbReference type="NCBI Taxonomy" id="1328760"/>
    <lineage>
        <taxon>Eukaryota</taxon>
        <taxon>Fungi</taxon>
        <taxon>Dikarya</taxon>
        <taxon>Ascomycota</taxon>
        <taxon>Pezizomycotina</taxon>
        <taxon>Xylonomycetes</taxon>
        <taxon>Xylonales</taxon>
        <taxon>Xylonaceae</taxon>
        <taxon>Xylona</taxon>
    </lineage>
</organism>
<dbReference type="AlphaFoldDB" id="A0A165H0Y0"/>
<keyword evidence="1" id="KW-0812">Transmembrane</keyword>
<feature type="transmembrane region" description="Helical" evidence="1">
    <location>
        <begin position="75"/>
        <end position="100"/>
    </location>
</feature>
<dbReference type="Proteomes" id="UP000076632">
    <property type="component" value="Unassembled WGS sequence"/>
</dbReference>
<evidence type="ECO:0000313" key="3">
    <source>
        <dbReference type="Proteomes" id="UP000076632"/>
    </source>
</evidence>
<name>A0A165H0Y0_XYLHT</name>
<proteinExistence type="predicted"/>